<dbReference type="InterPro" id="IPR002034">
    <property type="entry name" value="AIPM/Hcit_synth_CS"/>
</dbReference>
<comment type="subcellular location">
    <subcellularLocation>
        <location evidence="1">Vacuole</location>
    </subcellularLocation>
</comment>
<dbReference type="Gene3D" id="3.20.20.70">
    <property type="entry name" value="Aldolase class I"/>
    <property type="match status" value="1"/>
</dbReference>
<evidence type="ECO:0000313" key="11">
    <source>
        <dbReference type="EnsemblPlants" id="OMERI12G01270.2"/>
    </source>
</evidence>
<evidence type="ECO:0000256" key="6">
    <source>
        <dbReference type="ARBA" id="ARBA00022605"/>
    </source>
</evidence>
<dbReference type="InterPro" id="IPR011045">
    <property type="entry name" value="N2O_reductase_N"/>
</dbReference>
<dbReference type="PROSITE" id="PS50991">
    <property type="entry name" value="PYR_CT"/>
    <property type="match status" value="1"/>
</dbReference>
<keyword evidence="5" id="KW-0926">Vacuole</keyword>
<keyword evidence="7" id="KW-0808">Transferase</keyword>
<dbReference type="FunFam" id="1.10.238.260:FF:000003">
    <property type="entry name" value="2-isopropylmalate synthase 1 chloroplastic"/>
    <property type="match status" value="1"/>
</dbReference>
<evidence type="ECO:0000256" key="4">
    <source>
        <dbReference type="ARBA" id="ARBA00022430"/>
    </source>
</evidence>
<dbReference type="Pfam" id="PF00682">
    <property type="entry name" value="HMGL-like"/>
    <property type="match status" value="1"/>
</dbReference>
<dbReference type="Pfam" id="PF03088">
    <property type="entry name" value="Str_synth"/>
    <property type="match status" value="1"/>
</dbReference>
<keyword evidence="6" id="KW-0028">Amino-acid biosynthesis</keyword>
<dbReference type="GO" id="GO:0005773">
    <property type="term" value="C:vacuole"/>
    <property type="evidence" value="ECO:0007669"/>
    <property type="project" value="UniProtKB-SubCell"/>
</dbReference>
<dbReference type="Gene3D" id="1.10.238.260">
    <property type="match status" value="1"/>
</dbReference>
<dbReference type="STRING" id="40149.A0A0E0F9E2"/>
<dbReference type="FunFam" id="2.120.10.30:FF:000356">
    <property type="entry name" value="Protein STRICTOSIDINE SYNTHASE-LIKE 2"/>
    <property type="match status" value="1"/>
</dbReference>
<feature type="compositionally biased region" description="Low complexity" evidence="9">
    <location>
        <begin position="608"/>
        <end position="621"/>
    </location>
</feature>
<dbReference type="GO" id="GO:0003852">
    <property type="term" value="F:2-isopropylmalate synthase activity"/>
    <property type="evidence" value="ECO:0007669"/>
    <property type="project" value="UniProtKB-EC"/>
</dbReference>
<dbReference type="NCBIfam" id="NF002086">
    <property type="entry name" value="PRK00915.1-3"/>
    <property type="match status" value="1"/>
</dbReference>
<proteinExistence type="predicted"/>
<protein>
    <recommendedName>
        <fullName evidence="3">2-isopropylmalate synthase</fullName>
        <ecNumber evidence="3">2.3.3.13</ecNumber>
    </recommendedName>
</protein>
<dbReference type="InterPro" id="IPR054691">
    <property type="entry name" value="LeuA/HCS_post-cat"/>
</dbReference>
<comment type="pathway">
    <text evidence="2">Amino-acid biosynthesis; L-leucine biosynthesis; L-leucine from 3-methyl-2-oxobutanoate: step 1/4.</text>
</comment>
<evidence type="ECO:0000313" key="12">
    <source>
        <dbReference type="Proteomes" id="UP000008021"/>
    </source>
</evidence>
<dbReference type="eggNOG" id="KOG1520">
    <property type="taxonomic scope" value="Eukaryota"/>
</dbReference>
<dbReference type="PROSITE" id="PS00815">
    <property type="entry name" value="AIPM_HOMOCIT_SYNTH_1"/>
    <property type="match status" value="1"/>
</dbReference>
<dbReference type="Proteomes" id="UP000008021">
    <property type="component" value="Chromosome 12"/>
</dbReference>
<evidence type="ECO:0000256" key="1">
    <source>
        <dbReference type="ARBA" id="ARBA00004116"/>
    </source>
</evidence>
<dbReference type="PANTHER" id="PTHR10277">
    <property type="entry name" value="HOMOCITRATE SYNTHASE-RELATED"/>
    <property type="match status" value="1"/>
</dbReference>
<dbReference type="InterPro" id="IPR018119">
    <property type="entry name" value="Strictosidine_synth_cons-reg"/>
</dbReference>
<evidence type="ECO:0000256" key="9">
    <source>
        <dbReference type="SAM" id="MobiDB-lite"/>
    </source>
</evidence>
<sequence length="1103" mass="121131">MVYDLVEYHVKEQMQSTISLLYIIKQIRSRSRVAISLIAVIRIGSGLLVPMKARLVVLAAAVAAAALLVSLDPRSDDVPVLEIWERDVELITVDAGGAVGPESVAFDGDGDGPYTGVSDGRVLKWLPLERRWVEHSSAVVEPHLFSTGTGAQAEMKCMVVELKSLLVPELERGSTTMNTTAKLLALAVFAAAAILSLDSRSDVRQLEIRDGDVELIPLLDGAAGPESIVFDDAGEGPYTSVSDGRILKWLPPPERRWVEHSCSVPELLDSCRGSKDTKREQECGRPLGLKFNSKTGELYVADAYLGLRVVSPGENVSRPLVPKWTESPFSFSNGVEIDHETGVIYFTETSTRFQRREFLNIVITGDNTGRLLKYDPKENKVEVLVDGLRFPNGLAMSNDGSYLLLAETTTVDGLRFPNGLAMSNDGSYLLFAETTTGKILRYWIKTPKASTIEEVAQLPGFPDNIKMSPRGGFWVGLHAKRGKIAEWSISYPWLRKVIALRLSEDGKITETMSVHGDVRKLFKSISEVEEKDGNLWIGSQKSKPPSQHSCIPRNPRCHVPIRAPPLTHTHITEKQSKCISISHHLIRFDSPKPLESSTPQTPATTMASSLLSSPKPSSFSSANPTSTPRPRAQTLSPFRAAAPRFSHGLAAAAAAANPSASRRCYHRAFARPVRASMAQPRRPEYVPNRIDDPNYVRIFDTTLRDGEQSPGATMTSAEKLVVARQLARLGVDIIEAGFPASSPDDLDAVRSIAIEVGNTPVGEDGHVPVICGLSRCNKRDIDAAWEAVRHARRPRIHTFIATSEIHMQHKLRKTPEQVVAIAKEMVAYARSLGCPDVEFSPEDAGRSNREFLYHILEEVIKAGATTLNIPDTVGYTLPYEFGKLIADIKANTPGIENAIISTHCQNDLGLATANTLAGAHAGARQLEVTINGIGERAGNASLEEVVMAIKCRRELLGGLYTGINTQHITMSSKMVQEHSGLHVQPHKAIVGANAFAHESGIHQDGMLKYKGTYEIISPDDIGLTRANEFGIVLGKLSGRHAVRSKLVELGYEITDKEFEDFFKRYKEVAEKKKRVTDEDIEALLSDEIFQPKVFWSLADVQWL</sequence>
<evidence type="ECO:0000256" key="2">
    <source>
        <dbReference type="ARBA" id="ARBA00004689"/>
    </source>
</evidence>
<dbReference type="GO" id="GO:0009507">
    <property type="term" value="C:chloroplast"/>
    <property type="evidence" value="ECO:0007669"/>
    <property type="project" value="TreeGrafter"/>
</dbReference>
<dbReference type="Pfam" id="PF22617">
    <property type="entry name" value="HCS_D2"/>
    <property type="match status" value="1"/>
</dbReference>
<dbReference type="Pfam" id="PF20067">
    <property type="entry name" value="SSL_N"/>
    <property type="match status" value="2"/>
</dbReference>
<dbReference type="SUPFAM" id="SSF50974">
    <property type="entry name" value="Nitrous oxide reductase, N-terminal domain"/>
    <property type="match status" value="1"/>
</dbReference>
<organism evidence="11">
    <name type="scientific">Oryza meridionalis</name>
    <dbReference type="NCBI Taxonomy" id="40149"/>
    <lineage>
        <taxon>Eukaryota</taxon>
        <taxon>Viridiplantae</taxon>
        <taxon>Streptophyta</taxon>
        <taxon>Embryophyta</taxon>
        <taxon>Tracheophyta</taxon>
        <taxon>Spermatophyta</taxon>
        <taxon>Magnoliopsida</taxon>
        <taxon>Liliopsida</taxon>
        <taxon>Poales</taxon>
        <taxon>Poaceae</taxon>
        <taxon>BOP clade</taxon>
        <taxon>Oryzoideae</taxon>
        <taxon>Oryzeae</taxon>
        <taxon>Oryzinae</taxon>
        <taxon>Oryza</taxon>
    </lineage>
</organism>
<reference evidence="11" key="1">
    <citation type="submission" date="2015-04" db="UniProtKB">
        <authorList>
            <consortium name="EnsemblPlants"/>
        </authorList>
    </citation>
    <scope>IDENTIFICATION</scope>
</reference>
<dbReference type="AlphaFoldDB" id="A0A0E0F9E2"/>
<dbReference type="CDD" id="cd07940">
    <property type="entry name" value="DRE_TIM_IPMS"/>
    <property type="match status" value="1"/>
</dbReference>
<accession>A0A0E0F9E2</accession>
<name>A0A0E0F9E2_9ORYZ</name>
<dbReference type="InterPro" id="IPR011042">
    <property type="entry name" value="6-blade_b-propeller_TolB-like"/>
</dbReference>
<evidence type="ECO:0000256" key="8">
    <source>
        <dbReference type="ARBA" id="ARBA00023304"/>
    </source>
</evidence>
<dbReference type="SUPFAM" id="SSF51569">
    <property type="entry name" value="Aldolase"/>
    <property type="match status" value="1"/>
</dbReference>
<keyword evidence="12" id="KW-1185">Reference proteome</keyword>
<dbReference type="Gene3D" id="2.120.10.30">
    <property type="entry name" value="TolB, C-terminal domain"/>
    <property type="match status" value="3"/>
</dbReference>
<dbReference type="InterPro" id="IPR000891">
    <property type="entry name" value="PYR_CT"/>
</dbReference>
<dbReference type="eggNOG" id="KOG2367">
    <property type="taxonomic scope" value="Eukaryota"/>
</dbReference>
<feature type="region of interest" description="Disordered" evidence="9">
    <location>
        <begin position="590"/>
        <end position="634"/>
    </location>
</feature>
<reference evidence="11" key="2">
    <citation type="submission" date="2018-05" db="EMBL/GenBank/DDBJ databases">
        <title>OmerRS3 (Oryza meridionalis Reference Sequence Version 3).</title>
        <authorList>
            <person name="Zhang J."/>
            <person name="Kudrna D."/>
            <person name="Lee S."/>
            <person name="Talag J."/>
            <person name="Welchert J."/>
            <person name="Wing R.A."/>
        </authorList>
    </citation>
    <scope>NUCLEOTIDE SEQUENCE [LARGE SCALE GENOMIC DNA]</scope>
    <source>
        <strain evidence="11">cv. OR44</strain>
    </source>
</reference>
<dbReference type="GO" id="GO:0009098">
    <property type="term" value="P:L-leucine biosynthetic process"/>
    <property type="evidence" value="ECO:0007669"/>
    <property type="project" value="UniProtKB-KW"/>
</dbReference>
<dbReference type="PANTHER" id="PTHR10277:SF9">
    <property type="entry name" value="2-ISOPROPYLMALATE SYNTHASE 1, CHLOROPLASTIC-RELATED"/>
    <property type="match status" value="1"/>
</dbReference>
<dbReference type="FunFam" id="3.20.20.70:FF:000010">
    <property type="entry name" value="2-isopropylmalate synthase"/>
    <property type="match status" value="1"/>
</dbReference>
<evidence type="ECO:0000259" key="10">
    <source>
        <dbReference type="PROSITE" id="PS50991"/>
    </source>
</evidence>
<dbReference type="Gramene" id="OMERI12G01270.2">
    <property type="protein sequence ID" value="OMERI12G01270.2"/>
    <property type="gene ID" value="OMERI12G01270"/>
</dbReference>
<keyword evidence="4" id="KW-0432">Leucine biosynthesis</keyword>
<evidence type="ECO:0000256" key="5">
    <source>
        <dbReference type="ARBA" id="ARBA00022554"/>
    </source>
</evidence>
<feature type="compositionally biased region" description="Polar residues" evidence="9">
    <location>
        <begin position="622"/>
        <end position="634"/>
    </location>
</feature>
<feature type="domain" description="Pyruvate carboxyltransferase" evidence="10">
    <location>
        <begin position="696"/>
        <end position="969"/>
    </location>
</feature>
<dbReference type="EnsemblPlants" id="OMERI12G01270.2">
    <property type="protein sequence ID" value="OMERI12G01270.2"/>
    <property type="gene ID" value="OMERI12G01270"/>
</dbReference>
<feature type="compositionally biased region" description="Polar residues" evidence="9">
    <location>
        <begin position="595"/>
        <end position="607"/>
    </location>
</feature>
<dbReference type="InterPro" id="IPR013785">
    <property type="entry name" value="Aldolase_TIM"/>
</dbReference>
<dbReference type="HOGENOM" id="CLU_009610_0_0_1"/>
<dbReference type="EC" id="2.3.3.13" evidence="3"/>
<keyword evidence="8" id="KW-0100">Branched-chain amino acid biosynthesis</keyword>
<evidence type="ECO:0000256" key="3">
    <source>
        <dbReference type="ARBA" id="ARBA00012973"/>
    </source>
</evidence>
<evidence type="ECO:0000256" key="7">
    <source>
        <dbReference type="ARBA" id="ARBA00022679"/>
    </source>
</evidence>
<dbReference type="InterPro" id="IPR050073">
    <property type="entry name" value="2-IPM_HCS-like"/>
</dbReference>